<feature type="coiled-coil region" evidence="2">
    <location>
        <begin position="32"/>
        <end position="66"/>
    </location>
</feature>
<dbReference type="GO" id="GO:0000323">
    <property type="term" value="C:lytic vacuole"/>
    <property type="evidence" value="ECO:0007669"/>
    <property type="project" value="TreeGrafter"/>
</dbReference>
<dbReference type="PANTHER" id="PTHR15157:SF5">
    <property type="entry name" value="UV RADIATION RESISTANCE-ASSOCIATED GENE PROTEIN"/>
    <property type="match status" value="1"/>
</dbReference>
<dbReference type="Pfam" id="PF10186">
    <property type="entry name" value="ATG14"/>
    <property type="match status" value="1"/>
</dbReference>
<reference evidence="4" key="1">
    <citation type="submission" date="2016-02" db="EMBL/GenBank/DDBJ databases">
        <title>RNAseq analyses of the midgut from blood- or serum-fed Ixodes ricinus ticks.</title>
        <authorList>
            <person name="Perner J."/>
            <person name="Provaznik J."/>
            <person name="Schrenkova J."/>
            <person name="Urbanova V."/>
            <person name="Ribeiro J.M."/>
            <person name="Kopacek P."/>
        </authorList>
    </citation>
    <scope>NUCLEOTIDE SEQUENCE</scope>
    <source>
        <tissue evidence="4">Gut</tissue>
    </source>
</reference>
<dbReference type="GO" id="GO:0035493">
    <property type="term" value="P:SNARE complex assembly"/>
    <property type="evidence" value="ECO:0007669"/>
    <property type="project" value="TreeGrafter"/>
</dbReference>
<evidence type="ECO:0000313" key="4">
    <source>
        <dbReference type="EMBL" id="JAP70239.1"/>
    </source>
</evidence>
<dbReference type="GO" id="GO:0005768">
    <property type="term" value="C:endosome"/>
    <property type="evidence" value="ECO:0007669"/>
    <property type="project" value="TreeGrafter"/>
</dbReference>
<evidence type="ECO:0000256" key="2">
    <source>
        <dbReference type="SAM" id="Coils"/>
    </source>
</evidence>
<evidence type="ECO:0000256" key="3">
    <source>
        <dbReference type="SAM" id="MobiDB-lite"/>
    </source>
</evidence>
<organism evidence="4">
    <name type="scientific">Ixodes ricinus</name>
    <name type="common">Common tick</name>
    <name type="synonym">Acarus ricinus</name>
    <dbReference type="NCBI Taxonomy" id="34613"/>
    <lineage>
        <taxon>Eukaryota</taxon>
        <taxon>Metazoa</taxon>
        <taxon>Ecdysozoa</taxon>
        <taxon>Arthropoda</taxon>
        <taxon>Chelicerata</taxon>
        <taxon>Arachnida</taxon>
        <taxon>Acari</taxon>
        <taxon>Parasitiformes</taxon>
        <taxon>Ixodida</taxon>
        <taxon>Ixodoidea</taxon>
        <taxon>Ixodidae</taxon>
        <taxon>Ixodinae</taxon>
        <taxon>Ixodes</taxon>
    </lineage>
</organism>
<dbReference type="PANTHER" id="PTHR15157">
    <property type="entry name" value="UV RADIATION RESISTANCE-ASSOCIATED GENE PROTEIN"/>
    <property type="match status" value="1"/>
</dbReference>
<dbReference type="EMBL" id="GEFM01005557">
    <property type="protein sequence ID" value="JAP70239.1"/>
    <property type="molecule type" value="mRNA"/>
</dbReference>
<sequence>MMTTERAIKQTQVSVSRVRRAIEKKLQQRVRLHRSRAREENLRLRISLLEQEIAQRQSKLEQEKLACQARDKEQADRGKELENIASELVAKRNSLVEQRRQYFQVRENLLKTSSMLALRQKELISELAFVYPIAQFPDKKGYSICFVHLPNSEDFNDRDDLMISVALGYVTHVLLMMSHFLDVPLRYPLIHYGTNSSVRDNLVEHFSDKDRDFPLYLKGKEKMLFNYSVYLLNRNIAQLRCNCNLPTKDLRFTLHNLHGLFEHYSIKASGSGQVSSSALLPAPSQSVPVPIQNNNHHDVTDNLPSSDEVLSPPVQPPPIEGSFPSCTSHETDGELATSPKLSSSLDEGLDQLQVSSAETKLRQSLAPNFQSLQASQHSSEPNLREFEARNALRVRQGGASIEECLLPVPPVVYDATEESASLHSGDGVEVEVAVDTLFDADLTARTEVLANIVRSFQTYAPPFSSNVPSTKQ</sequence>
<dbReference type="InterPro" id="IPR018791">
    <property type="entry name" value="UV_resistance/autophagy_Atg14"/>
</dbReference>
<dbReference type="GO" id="GO:0032991">
    <property type="term" value="C:protein-containing complex"/>
    <property type="evidence" value="ECO:0007669"/>
    <property type="project" value="UniProtKB-ARBA"/>
</dbReference>
<accession>A0A131XT96</accession>
<feature type="compositionally biased region" description="Low complexity" evidence="3">
    <location>
        <begin position="275"/>
        <end position="287"/>
    </location>
</feature>
<proteinExistence type="evidence at transcript level"/>
<name>A0A131XT96_IXORI</name>
<dbReference type="GO" id="GO:0000149">
    <property type="term" value="F:SNARE binding"/>
    <property type="evidence" value="ECO:0007669"/>
    <property type="project" value="TreeGrafter"/>
</dbReference>
<feature type="region of interest" description="Disordered" evidence="3">
    <location>
        <begin position="275"/>
        <end position="343"/>
    </location>
</feature>
<evidence type="ECO:0000256" key="1">
    <source>
        <dbReference type="ARBA" id="ARBA00023054"/>
    </source>
</evidence>
<keyword evidence="1 2" id="KW-0175">Coiled coil</keyword>
<dbReference type="AlphaFoldDB" id="A0A131XT96"/>
<protein>
    <submittedName>
        <fullName evidence="4">Putative p63</fullName>
    </submittedName>
</protein>